<feature type="repeat" description="WD" evidence="6">
    <location>
        <begin position="110"/>
        <end position="142"/>
    </location>
</feature>
<evidence type="ECO:0000256" key="4">
    <source>
        <dbReference type="ARBA" id="ARBA00022737"/>
    </source>
</evidence>
<evidence type="ECO:0000256" key="2">
    <source>
        <dbReference type="ARBA" id="ARBA00022490"/>
    </source>
</evidence>
<keyword evidence="3 6" id="KW-0853">WD repeat</keyword>
<dbReference type="SUPFAM" id="SSF50978">
    <property type="entry name" value="WD40 repeat-like"/>
    <property type="match status" value="1"/>
</dbReference>
<dbReference type="OrthoDB" id="71437at2759"/>
<feature type="repeat" description="WD" evidence="6">
    <location>
        <begin position="279"/>
        <end position="311"/>
    </location>
</feature>
<proteinExistence type="inferred from homology"/>
<feature type="region of interest" description="Disordered" evidence="7">
    <location>
        <begin position="1"/>
        <end position="23"/>
    </location>
</feature>
<evidence type="ECO:0000256" key="1">
    <source>
        <dbReference type="ARBA" id="ARBA00004496"/>
    </source>
</evidence>
<evidence type="ECO:0000256" key="5">
    <source>
        <dbReference type="ARBA" id="ARBA00038145"/>
    </source>
</evidence>
<keyword evidence="4" id="KW-0677">Repeat</keyword>
<dbReference type="GO" id="GO:0071013">
    <property type="term" value="C:catalytic step 2 spliceosome"/>
    <property type="evidence" value="ECO:0007669"/>
    <property type="project" value="TreeGrafter"/>
</dbReference>
<dbReference type="InterPro" id="IPR001680">
    <property type="entry name" value="WD40_rpt"/>
</dbReference>
<dbReference type="AlphaFoldDB" id="A0A8S1IRC9"/>
<dbReference type="InterPro" id="IPR020472">
    <property type="entry name" value="WD40_PAC1"/>
</dbReference>
<feature type="repeat" description="WD" evidence="6">
    <location>
        <begin position="26"/>
        <end position="58"/>
    </location>
</feature>
<keyword evidence="9" id="KW-1185">Reference proteome</keyword>
<dbReference type="GO" id="GO:0005737">
    <property type="term" value="C:cytoplasm"/>
    <property type="evidence" value="ECO:0007669"/>
    <property type="project" value="UniProtKB-SubCell"/>
</dbReference>
<dbReference type="PROSITE" id="PS50082">
    <property type="entry name" value="WD_REPEATS_2"/>
    <property type="match status" value="5"/>
</dbReference>
<dbReference type="Proteomes" id="UP000708148">
    <property type="component" value="Unassembled WGS sequence"/>
</dbReference>
<evidence type="ECO:0000313" key="8">
    <source>
        <dbReference type="EMBL" id="CAD7697699.1"/>
    </source>
</evidence>
<comment type="caution">
    <text evidence="8">The sequence shown here is derived from an EMBL/GenBank/DDBJ whole genome shotgun (WGS) entry which is preliminary data.</text>
</comment>
<evidence type="ECO:0000256" key="3">
    <source>
        <dbReference type="ARBA" id="ARBA00022574"/>
    </source>
</evidence>
<dbReference type="PRINTS" id="PR00320">
    <property type="entry name" value="GPROTEINBRPT"/>
</dbReference>
<dbReference type="PANTHER" id="PTHR22842">
    <property type="entry name" value="WD40 REPEAT PROTEIN"/>
    <property type="match status" value="1"/>
</dbReference>
<comment type="similarity">
    <text evidence="5">Belongs to the WD repeat MORG1 family.</text>
</comment>
<comment type="subcellular location">
    <subcellularLocation>
        <location evidence="1">Cytoplasm</location>
    </subcellularLocation>
</comment>
<accession>A0A8S1IRC9</accession>
<feature type="repeat" description="WD" evidence="6">
    <location>
        <begin position="68"/>
        <end position="109"/>
    </location>
</feature>
<dbReference type="InterPro" id="IPR036322">
    <property type="entry name" value="WD40_repeat_dom_sf"/>
</dbReference>
<sequence>MAAYGPHLPSEEDAPERLPCRESGQLTGHEGAVLAVRFNRQGTYILSCGKDQTVRLWNPHRQLLIKTYTGHGYEVRDTAVLRDNSQFATVGGDREIFLWDVGSGRIIRRFRGHEKMANAVEFGPDDATLVTAGYDQCVKVWDCRARTYDALQTMKAFKDSVTCLQVTSAPDIIAGSVDGTVRRFDIRAGRMYTDDLHNPVTGIAVSGDEQCILASCMADRILLIDKSSGQLLETYRGHKHRAYKVECCFTPSDAAIVGASEDGQVLYWDLVDAKVIRRFTAHDGVICSIAMHPEGTSLVTSSTGGDIKVWT</sequence>
<organism evidence="8 9">
    <name type="scientific">Ostreobium quekettii</name>
    <dbReference type="NCBI Taxonomy" id="121088"/>
    <lineage>
        <taxon>Eukaryota</taxon>
        <taxon>Viridiplantae</taxon>
        <taxon>Chlorophyta</taxon>
        <taxon>core chlorophytes</taxon>
        <taxon>Ulvophyceae</taxon>
        <taxon>TCBD clade</taxon>
        <taxon>Bryopsidales</taxon>
        <taxon>Ostreobineae</taxon>
        <taxon>Ostreobiaceae</taxon>
        <taxon>Ostreobium</taxon>
    </lineage>
</organism>
<dbReference type="PANTHER" id="PTHR22842:SF3">
    <property type="entry name" value="WD REPEAT DOMAIN-CONTAINING PROTEIN 83"/>
    <property type="match status" value="1"/>
</dbReference>
<feature type="repeat" description="WD" evidence="6">
    <location>
        <begin position="249"/>
        <end position="278"/>
    </location>
</feature>
<keyword evidence="2" id="KW-0963">Cytoplasm</keyword>
<dbReference type="GO" id="GO:0000398">
    <property type="term" value="P:mRNA splicing, via spliceosome"/>
    <property type="evidence" value="ECO:0007669"/>
    <property type="project" value="TreeGrafter"/>
</dbReference>
<dbReference type="CDD" id="cd00200">
    <property type="entry name" value="WD40"/>
    <property type="match status" value="1"/>
</dbReference>
<name>A0A8S1IRC9_9CHLO</name>
<dbReference type="PROSITE" id="PS50294">
    <property type="entry name" value="WD_REPEATS_REGION"/>
    <property type="match status" value="3"/>
</dbReference>
<dbReference type="InterPro" id="IPR051980">
    <property type="entry name" value="WD_repeat_MORG1"/>
</dbReference>
<dbReference type="InterPro" id="IPR015943">
    <property type="entry name" value="WD40/YVTN_repeat-like_dom_sf"/>
</dbReference>
<dbReference type="Gene3D" id="2.130.10.10">
    <property type="entry name" value="YVTN repeat-like/Quinoprotein amine dehydrogenase"/>
    <property type="match status" value="2"/>
</dbReference>
<evidence type="ECO:0000256" key="7">
    <source>
        <dbReference type="SAM" id="MobiDB-lite"/>
    </source>
</evidence>
<dbReference type="SMART" id="SM00320">
    <property type="entry name" value="WD40"/>
    <property type="match status" value="7"/>
</dbReference>
<protein>
    <submittedName>
        <fullName evidence="8">Uncharacterized protein</fullName>
    </submittedName>
</protein>
<gene>
    <name evidence="8" type="ORF">OSTQU699_LOCUS3060</name>
</gene>
<dbReference type="Pfam" id="PF00400">
    <property type="entry name" value="WD40"/>
    <property type="match status" value="6"/>
</dbReference>
<evidence type="ECO:0000313" key="9">
    <source>
        <dbReference type="Proteomes" id="UP000708148"/>
    </source>
</evidence>
<dbReference type="EMBL" id="CAJHUC010000701">
    <property type="protein sequence ID" value="CAD7697699.1"/>
    <property type="molecule type" value="Genomic_DNA"/>
</dbReference>
<reference evidence="8" key="1">
    <citation type="submission" date="2020-12" db="EMBL/GenBank/DDBJ databases">
        <authorList>
            <person name="Iha C."/>
        </authorList>
    </citation>
    <scope>NUCLEOTIDE SEQUENCE</scope>
</reference>
<evidence type="ECO:0000256" key="6">
    <source>
        <dbReference type="PROSITE-ProRule" id="PRU00221"/>
    </source>
</evidence>